<name>A0ABX7YPJ2_9STRE</name>
<organism evidence="2 3">
    <name type="scientific">Streptococcus oriscaviae</name>
    <dbReference type="NCBI Taxonomy" id="2781599"/>
    <lineage>
        <taxon>Bacteria</taxon>
        <taxon>Bacillati</taxon>
        <taxon>Bacillota</taxon>
        <taxon>Bacilli</taxon>
        <taxon>Lactobacillales</taxon>
        <taxon>Streptococcaceae</taxon>
        <taxon>Streptococcus</taxon>
    </lineage>
</organism>
<keyword evidence="1" id="KW-1133">Transmembrane helix</keyword>
<evidence type="ECO:0000256" key="1">
    <source>
        <dbReference type="SAM" id="Phobius"/>
    </source>
</evidence>
<dbReference type="EMBL" id="CP073084">
    <property type="protein sequence ID" value="QUE55398.1"/>
    <property type="molecule type" value="Genomic_DNA"/>
</dbReference>
<keyword evidence="3" id="KW-1185">Reference proteome</keyword>
<protein>
    <submittedName>
        <fullName evidence="2">DUF1189 family protein</fullName>
    </submittedName>
</protein>
<feature type="transmembrane region" description="Helical" evidence="1">
    <location>
        <begin position="195"/>
        <end position="212"/>
    </location>
</feature>
<keyword evidence="1" id="KW-0472">Membrane</keyword>
<feature type="transmembrane region" description="Helical" evidence="1">
    <location>
        <begin position="218"/>
        <end position="235"/>
    </location>
</feature>
<gene>
    <name evidence="2" type="ORF">INT76_07515</name>
</gene>
<proteinExistence type="predicted"/>
<evidence type="ECO:0000313" key="2">
    <source>
        <dbReference type="EMBL" id="QUE55398.1"/>
    </source>
</evidence>
<sequence>MFGNRHLLTLWQRLFTTIFLIALLVIPSSLQTVTLKTYPLDNFVEGVYDPLTDEVMTDLSQHIQVTDGQLTYTGNKTYENITFGDQISTSSGFSYQFQTDRLLIRKGESLLVDVPYQDFSSRDFADKDSLSAAISRVWYQQNRIPVSLSITFVSAFILAANMLFILLGATFFLYLTKKSKLFHFNSFKECYNFSLNCLGLPTIIACLVGFFGQPLTTLITTQNILFVLLLIWVFFKTKFRDRT</sequence>
<keyword evidence="1" id="KW-0812">Transmembrane</keyword>
<feature type="transmembrane region" description="Helical" evidence="1">
    <location>
        <begin position="150"/>
        <end position="175"/>
    </location>
</feature>
<evidence type="ECO:0000313" key="3">
    <source>
        <dbReference type="Proteomes" id="UP000677616"/>
    </source>
</evidence>
<reference evidence="2 3" key="1">
    <citation type="submission" date="2021-04" db="EMBL/GenBank/DDBJ databases">
        <title>Complete genome sequence of a novel Streptococcus species.</title>
        <authorList>
            <person name="Teng J.L.L."/>
        </authorList>
    </citation>
    <scope>NUCLEOTIDE SEQUENCE [LARGE SCALE GENOMIC DNA]</scope>
    <source>
        <strain evidence="2 3">HKU75</strain>
    </source>
</reference>
<dbReference type="Proteomes" id="UP000677616">
    <property type="component" value="Chromosome"/>
</dbReference>
<accession>A0ABX7YPJ2</accession>